<evidence type="ECO:0000313" key="3">
    <source>
        <dbReference type="Proteomes" id="UP000275267"/>
    </source>
</evidence>
<dbReference type="STRING" id="4540.A0A3L6PRP3"/>
<name>A0A3L6PRP3_PANMI</name>
<dbReference type="EMBL" id="PQIB02000016">
    <property type="protein sequence ID" value="RLM61869.1"/>
    <property type="molecule type" value="Genomic_DNA"/>
</dbReference>
<accession>A0A3L6PRP3</accession>
<dbReference type="Pfam" id="PF07712">
    <property type="entry name" value="SURNod19"/>
    <property type="match status" value="1"/>
</dbReference>
<protein>
    <submittedName>
        <fullName evidence="2">Uncharacterized protein</fullName>
    </submittedName>
</protein>
<dbReference type="PANTHER" id="PTHR33390:SF1">
    <property type="entry name" value="STRESS UP-REGULATED NOD 19 PROTEIN"/>
    <property type="match status" value="1"/>
</dbReference>
<evidence type="ECO:0000256" key="1">
    <source>
        <dbReference type="SAM" id="MobiDB-lite"/>
    </source>
</evidence>
<sequence>MLNVHAIDARGAADRPGCTECRCGLYNVTADASPRATSGTMSGTLGTVAAVAQRLHRAERLPKLQARKKSSKARDKKCQSGRRNTSRLDGAAGVSKARHKQPSSRLLRRSRRSTARATHPAPPPAHLSALQNWCVARDIFVSTM</sequence>
<dbReference type="PANTHER" id="PTHR33390">
    <property type="entry name" value="STRESS UP-REGULATED NOD 19 PROTEIN"/>
    <property type="match status" value="1"/>
</dbReference>
<reference evidence="3" key="1">
    <citation type="journal article" date="2019" name="Nat. Commun.">
        <title>The genome of broomcorn millet.</title>
        <authorList>
            <person name="Zou C."/>
            <person name="Miki D."/>
            <person name="Li D."/>
            <person name="Tang Q."/>
            <person name="Xiao L."/>
            <person name="Rajput S."/>
            <person name="Deng P."/>
            <person name="Jia W."/>
            <person name="Huang R."/>
            <person name="Zhang M."/>
            <person name="Sun Y."/>
            <person name="Hu J."/>
            <person name="Fu X."/>
            <person name="Schnable P.S."/>
            <person name="Li F."/>
            <person name="Zhang H."/>
            <person name="Feng B."/>
            <person name="Zhu X."/>
            <person name="Liu R."/>
            <person name="Schnable J.C."/>
            <person name="Zhu J.-K."/>
            <person name="Zhang H."/>
        </authorList>
    </citation>
    <scope>NUCLEOTIDE SEQUENCE [LARGE SCALE GENOMIC DNA]</scope>
</reference>
<evidence type="ECO:0000313" key="2">
    <source>
        <dbReference type="EMBL" id="RLM61869.1"/>
    </source>
</evidence>
<feature type="region of interest" description="Disordered" evidence="1">
    <location>
        <begin position="59"/>
        <end position="126"/>
    </location>
</feature>
<gene>
    <name evidence="2" type="ORF">C2845_PM14G19580</name>
</gene>
<proteinExistence type="predicted"/>
<comment type="caution">
    <text evidence="2">The sequence shown here is derived from an EMBL/GenBank/DDBJ whole genome shotgun (WGS) entry which is preliminary data.</text>
</comment>
<dbReference type="Proteomes" id="UP000275267">
    <property type="component" value="Unassembled WGS sequence"/>
</dbReference>
<keyword evidence="3" id="KW-1185">Reference proteome</keyword>
<dbReference type="InterPro" id="IPR011692">
    <property type="entry name" value="Stress_up-reg_Nod19"/>
</dbReference>
<organism evidence="2 3">
    <name type="scientific">Panicum miliaceum</name>
    <name type="common">Proso millet</name>
    <name type="synonym">Broomcorn millet</name>
    <dbReference type="NCBI Taxonomy" id="4540"/>
    <lineage>
        <taxon>Eukaryota</taxon>
        <taxon>Viridiplantae</taxon>
        <taxon>Streptophyta</taxon>
        <taxon>Embryophyta</taxon>
        <taxon>Tracheophyta</taxon>
        <taxon>Spermatophyta</taxon>
        <taxon>Magnoliopsida</taxon>
        <taxon>Liliopsida</taxon>
        <taxon>Poales</taxon>
        <taxon>Poaceae</taxon>
        <taxon>PACMAD clade</taxon>
        <taxon>Panicoideae</taxon>
        <taxon>Panicodae</taxon>
        <taxon>Paniceae</taxon>
        <taxon>Panicinae</taxon>
        <taxon>Panicum</taxon>
        <taxon>Panicum sect. Panicum</taxon>
    </lineage>
</organism>
<feature type="compositionally biased region" description="Basic residues" evidence="1">
    <location>
        <begin position="96"/>
        <end position="114"/>
    </location>
</feature>
<dbReference type="AlphaFoldDB" id="A0A3L6PRP3"/>